<proteinExistence type="predicted"/>
<gene>
    <name evidence="1" type="ORF">SAMN05421738_107133</name>
</gene>
<protein>
    <submittedName>
        <fullName evidence="1">Uncharacterized protein</fullName>
    </submittedName>
</protein>
<sequence length="96" mass="11280">MTQGVAGFKDVESDFFIYTSSLARKKAGIVYRTEIFLYDPSKGNNFSRFGSSWRIHNFKDYIIDKEGNIDKNNKVESNMIKVFEDFLIKYFEKILN</sequence>
<organism evidence="1 2">
    <name type="scientific">Algoriella xinjiangensis</name>
    <dbReference type="NCBI Taxonomy" id="684065"/>
    <lineage>
        <taxon>Bacteria</taxon>
        <taxon>Pseudomonadati</taxon>
        <taxon>Bacteroidota</taxon>
        <taxon>Flavobacteriia</taxon>
        <taxon>Flavobacteriales</taxon>
        <taxon>Weeksellaceae</taxon>
        <taxon>Algoriella</taxon>
    </lineage>
</organism>
<name>A0A1I4WS52_9FLAO</name>
<dbReference type="AlphaFoldDB" id="A0A1I4WS52"/>
<accession>A0A1I4WS52</accession>
<keyword evidence="2" id="KW-1185">Reference proteome</keyword>
<dbReference type="EMBL" id="FOUZ01000007">
    <property type="protein sequence ID" value="SFN15996.1"/>
    <property type="molecule type" value="Genomic_DNA"/>
</dbReference>
<dbReference type="Proteomes" id="UP000199149">
    <property type="component" value="Unassembled WGS sequence"/>
</dbReference>
<dbReference type="STRING" id="684065.SAMN05421738_107133"/>
<evidence type="ECO:0000313" key="1">
    <source>
        <dbReference type="EMBL" id="SFN15996.1"/>
    </source>
</evidence>
<dbReference type="RefSeq" id="WP_092908185.1">
    <property type="nucleotide sequence ID" value="NZ_FOUZ01000007.1"/>
</dbReference>
<reference evidence="2" key="1">
    <citation type="submission" date="2016-10" db="EMBL/GenBank/DDBJ databases">
        <authorList>
            <person name="Varghese N."/>
            <person name="Submissions S."/>
        </authorList>
    </citation>
    <scope>NUCLEOTIDE SEQUENCE [LARGE SCALE GENOMIC DNA]</scope>
    <source>
        <strain evidence="2">XJ109</strain>
    </source>
</reference>
<evidence type="ECO:0000313" key="2">
    <source>
        <dbReference type="Proteomes" id="UP000199149"/>
    </source>
</evidence>